<reference evidence="5 6" key="1">
    <citation type="journal article" date="2015" name="Genome Biol. Evol.">
        <title>The genome of winter moth (Operophtera brumata) provides a genomic perspective on sexual dimorphism and phenology.</title>
        <authorList>
            <person name="Derks M.F."/>
            <person name="Smit S."/>
            <person name="Salis L."/>
            <person name="Schijlen E."/>
            <person name="Bossers A."/>
            <person name="Mateman C."/>
            <person name="Pijl A.S."/>
            <person name="de Ridder D."/>
            <person name="Groenen M.A."/>
            <person name="Visser M.E."/>
            <person name="Megens H.J."/>
        </authorList>
    </citation>
    <scope>NUCLEOTIDE SEQUENCE [LARGE SCALE GENOMIC DNA]</scope>
    <source>
        <strain evidence="5">WM2013NL</strain>
        <tissue evidence="5">Head and thorax</tissue>
    </source>
</reference>
<dbReference type="GO" id="GO:0005549">
    <property type="term" value="F:odorant binding"/>
    <property type="evidence" value="ECO:0007669"/>
    <property type="project" value="InterPro"/>
</dbReference>
<dbReference type="GO" id="GO:0005615">
    <property type="term" value="C:extracellular space"/>
    <property type="evidence" value="ECO:0007669"/>
    <property type="project" value="TreeGrafter"/>
</dbReference>
<organism evidence="5 6">
    <name type="scientific">Operophtera brumata</name>
    <name type="common">Winter moth</name>
    <name type="synonym">Phalaena brumata</name>
    <dbReference type="NCBI Taxonomy" id="104452"/>
    <lineage>
        <taxon>Eukaryota</taxon>
        <taxon>Metazoa</taxon>
        <taxon>Ecdysozoa</taxon>
        <taxon>Arthropoda</taxon>
        <taxon>Hexapoda</taxon>
        <taxon>Insecta</taxon>
        <taxon>Pterygota</taxon>
        <taxon>Neoptera</taxon>
        <taxon>Endopterygota</taxon>
        <taxon>Lepidoptera</taxon>
        <taxon>Glossata</taxon>
        <taxon>Ditrysia</taxon>
        <taxon>Geometroidea</taxon>
        <taxon>Geometridae</taxon>
        <taxon>Larentiinae</taxon>
        <taxon>Operophtera</taxon>
    </lineage>
</organism>
<protein>
    <submittedName>
        <fullName evidence="5">Odorant binding protein</fullName>
    </submittedName>
</protein>
<gene>
    <name evidence="5" type="ORF">OBRU01_13837</name>
</gene>
<dbReference type="GO" id="GO:0007608">
    <property type="term" value="P:sensory perception of smell"/>
    <property type="evidence" value="ECO:0007669"/>
    <property type="project" value="TreeGrafter"/>
</dbReference>
<dbReference type="FunFam" id="1.10.238.20:FF:000001">
    <property type="entry name" value="General odorant-binding protein lush"/>
    <property type="match status" value="1"/>
</dbReference>
<evidence type="ECO:0000256" key="2">
    <source>
        <dbReference type="ARBA" id="ARBA00008098"/>
    </source>
</evidence>
<evidence type="ECO:0000256" key="4">
    <source>
        <dbReference type="ARBA" id="ARBA00022729"/>
    </source>
</evidence>
<dbReference type="SMART" id="SM00708">
    <property type="entry name" value="PhBP"/>
    <property type="match status" value="1"/>
</dbReference>
<comment type="similarity">
    <text evidence="2">Belongs to the PBP/GOBP family.</text>
</comment>
<evidence type="ECO:0000256" key="3">
    <source>
        <dbReference type="ARBA" id="ARBA00022525"/>
    </source>
</evidence>
<keyword evidence="3" id="KW-0964">Secreted</keyword>
<comment type="subcellular location">
    <subcellularLocation>
        <location evidence="1">Secreted</location>
    </subcellularLocation>
</comment>
<dbReference type="Proteomes" id="UP000037510">
    <property type="component" value="Unassembled WGS sequence"/>
</dbReference>
<dbReference type="InterPro" id="IPR036728">
    <property type="entry name" value="PBP_GOBP_sf"/>
</dbReference>
<evidence type="ECO:0000313" key="6">
    <source>
        <dbReference type="Proteomes" id="UP000037510"/>
    </source>
</evidence>
<keyword evidence="4" id="KW-0732">Signal</keyword>
<dbReference type="SUPFAM" id="SSF47565">
    <property type="entry name" value="Insect pheromone/odorant-binding proteins"/>
    <property type="match status" value="1"/>
</dbReference>
<dbReference type="InterPro" id="IPR006170">
    <property type="entry name" value="PBP/GOBP"/>
</dbReference>
<evidence type="ECO:0000313" key="5">
    <source>
        <dbReference type="EMBL" id="KOB71254.1"/>
    </source>
</evidence>
<dbReference type="AlphaFoldDB" id="A0A0L7L7D4"/>
<evidence type="ECO:0000256" key="1">
    <source>
        <dbReference type="ARBA" id="ARBA00004613"/>
    </source>
</evidence>
<dbReference type="EMBL" id="JTDY01002515">
    <property type="protein sequence ID" value="KOB71254.1"/>
    <property type="molecule type" value="Genomic_DNA"/>
</dbReference>
<sequence>MECIKQTGAKPEVIAELKKGHLNESDDLKKFTLCFFQKSGIIGPDGKLNVETALAKLPPGVDKAEATKVLEDCKNKKGKTAEDTAFQIFKCYYSGTKTHISL</sequence>
<dbReference type="PANTHER" id="PTHR11857">
    <property type="entry name" value="ODORANT BINDING PROTEIN-RELATED"/>
    <property type="match status" value="1"/>
</dbReference>
<accession>A0A0L7L7D4</accession>
<proteinExistence type="inferred from homology"/>
<dbReference type="Pfam" id="PF01395">
    <property type="entry name" value="PBP_GOBP"/>
    <property type="match status" value="1"/>
</dbReference>
<dbReference type="Gene3D" id="1.10.238.20">
    <property type="entry name" value="Pheromone/general odorant binding protein domain"/>
    <property type="match status" value="1"/>
</dbReference>
<keyword evidence="6" id="KW-1185">Reference proteome</keyword>
<dbReference type="CDD" id="cd23992">
    <property type="entry name" value="PBP_GOBP"/>
    <property type="match status" value="1"/>
</dbReference>
<name>A0A0L7L7D4_OPEBR</name>
<comment type="caution">
    <text evidence="5">The sequence shown here is derived from an EMBL/GenBank/DDBJ whole genome shotgun (WGS) entry which is preliminary data.</text>
</comment>
<dbReference type="PANTHER" id="PTHR11857:SF43">
    <property type="entry name" value="GEO07291P1-RELATED"/>
    <property type="match status" value="1"/>
</dbReference>
<dbReference type="STRING" id="104452.A0A0L7L7D4"/>